<protein>
    <recommendedName>
        <fullName evidence="3">Capsular polysaccharide export protein</fullName>
    </recommendedName>
</protein>
<comment type="caution">
    <text evidence="1">The sequence shown here is derived from an EMBL/GenBank/DDBJ whole genome shotgun (WGS) entry which is preliminary data.</text>
</comment>
<keyword evidence="2" id="KW-1185">Reference proteome</keyword>
<sequence>MPDKPNTRRPITLEVPEAWLMNPGDGAQHRMFYAGLLSALAEMNVTIDPVWLPRGAERAPRRGTNDNFVISFHSHGSDGYLMRCKESYIPMYFTMDAMGYSCFSELSRHPERFLPAIARIDTTRAKDFVDGIAQDLRTNNLSKYPQPDSVAQDRTGYVFVPLQLEWDSVAKGTWIDPLAALERTIHAARNTGRHTIVKRHPLCRSPKIAATLDRLAADPDVTVSTASVNSLIAGADLVVGANSGVLFEALLQGRDVVSFAASDFGLATHQVRSLAHLEKAIAAPAPPDMAWRYRFLSWYLRDYCVQADNVAAIRRKIQAFVTRPRQADAAVLQRRYVGQGNLYFYSVFDRIKRRIFS</sequence>
<dbReference type="Proteomes" id="UP001138961">
    <property type="component" value="Unassembled WGS sequence"/>
</dbReference>
<evidence type="ECO:0000313" key="1">
    <source>
        <dbReference type="EMBL" id="MCB5200639.1"/>
    </source>
</evidence>
<organism evidence="1 2">
    <name type="scientific">Loktanella gaetbuli</name>
    <dbReference type="NCBI Taxonomy" id="2881335"/>
    <lineage>
        <taxon>Bacteria</taxon>
        <taxon>Pseudomonadati</taxon>
        <taxon>Pseudomonadota</taxon>
        <taxon>Alphaproteobacteria</taxon>
        <taxon>Rhodobacterales</taxon>
        <taxon>Roseobacteraceae</taxon>
        <taxon>Loktanella</taxon>
    </lineage>
</organism>
<name>A0ABS8BYI0_9RHOB</name>
<reference evidence="1" key="1">
    <citation type="submission" date="2021-10" db="EMBL/GenBank/DDBJ databases">
        <title>Loktanella gaetbuli sp. nov., isolated from a tidal flat.</title>
        <authorList>
            <person name="Park S."/>
            <person name="Yoon J.-H."/>
        </authorList>
    </citation>
    <scope>NUCLEOTIDE SEQUENCE</scope>
    <source>
        <strain evidence="1">TSTF-M6</strain>
    </source>
</reference>
<dbReference type="EMBL" id="JAJATZ010000010">
    <property type="protein sequence ID" value="MCB5200639.1"/>
    <property type="molecule type" value="Genomic_DNA"/>
</dbReference>
<dbReference type="RefSeq" id="WP_226749119.1">
    <property type="nucleotide sequence ID" value="NZ_JAJATZ010000010.1"/>
</dbReference>
<accession>A0ABS8BYI0</accession>
<gene>
    <name evidence="1" type="ORF">LGQ03_15475</name>
</gene>
<proteinExistence type="predicted"/>
<evidence type="ECO:0000313" key="2">
    <source>
        <dbReference type="Proteomes" id="UP001138961"/>
    </source>
</evidence>
<evidence type="ECO:0008006" key="3">
    <source>
        <dbReference type="Google" id="ProtNLM"/>
    </source>
</evidence>